<comment type="caution">
    <text evidence="2">The sequence shown here is derived from an EMBL/GenBank/DDBJ whole genome shotgun (WGS) entry which is preliminary data.</text>
</comment>
<feature type="region of interest" description="Disordered" evidence="1">
    <location>
        <begin position="29"/>
        <end position="49"/>
    </location>
</feature>
<dbReference type="AlphaFoldDB" id="A0A4C1V8V7"/>
<dbReference type="OrthoDB" id="6860066at2759"/>
<feature type="compositionally biased region" description="Polar residues" evidence="1">
    <location>
        <begin position="31"/>
        <end position="40"/>
    </location>
</feature>
<accession>A0A4C1V8V7</accession>
<proteinExistence type="predicted"/>
<dbReference type="EMBL" id="BGZK01000294">
    <property type="protein sequence ID" value="GBP34792.1"/>
    <property type="molecule type" value="Genomic_DNA"/>
</dbReference>
<gene>
    <name evidence="2" type="ORF">EVAR_21856_1</name>
</gene>
<keyword evidence="3" id="KW-1185">Reference proteome</keyword>
<dbReference type="Proteomes" id="UP000299102">
    <property type="component" value="Unassembled WGS sequence"/>
</dbReference>
<name>A0A4C1V8V7_EUMVA</name>
<evidence type="ECO:0000256" key="1">
    <source>
        <dbReference type="SAM" id="MobiDB-lite"/>
    </source>
</evidence>
<reference evidence="2 3" key="1">
    <citation type="journal article" date="2019" name="Commun. Biol.">
        <title>The bagworm genome reveals a unique fibroin gene that provides high tensile strength.</title>
        <authorList>
            <person name="Kono N."/>
            <person name="Nakamura H."/>
            <person name="Ohtoshi R."/>
            <person name="Tomita M."/>
            <person name="Numata K."/>
            <person name="Arakawa K."/>
        </authorList>
    </citation>
    <scope>NUCLEOTIDE SEQUENCE [LARGE SCALE GENOMIC DNA]</scope>
</reference>
<evidence type="ECO:0000313" key="3">
    <source>
        <dbReference type="Proteomes" id="UP000299102"/>
    </source>
</evidence>
<protein>
    <submittedName>
        <fullName evidence="2">Uncharacterized protein</fullName>
    </submittedName>
</protein>
<evidence type="ECO:0000313" key="2">
    <source>
        <dbReference type="EMBL" id="GBP34792.1"/>
    </source>
</evidence>
<organism evidence="2 3">
    <name type="scientific">Eumeta variegata</name>
    <name type="common">Bagworm moth</name>
    <name type="synonym">Eumeta japonica</name>
    <dbReference type="NCBI Taxonomy" id="151549"/>
    <lineage>
        <taxon>Eukaryota</taxon>
        <taxon>Metazoa</taxon>
        <taxon>Ecdysozoa</taxon>
        <taxon>Arthropoda</taxon>
        <taxon>Hexapoda</taxon>
        <taxon>Insecta</taxon>
        <taxon>Pterygota</taxon>
        <taxon>Neoptera</taxon>
        <taxon>Endopterygota</taxon>
        <taxon>Lepidoptera</taxon>
        <taxon>Glossata</taxon>
        <taxon>Ditrysia</taxon>
        <taxon>Tineoidea</taxon>
        <taxon>Psychidae</taxon>
        <taxon>Oiketicinae</taxon>
        <taxon>Eumeta</taxon>
    </lineage>
</organism>
<sequence length="67" mass="7480">MARGDEFKTASKATTAVKHLEVAAPFKKPAMSTNLAQPQKPQKEKKDYGAWGPIFKDKQSFVDMHLC</sequence>